<keyword evidence="1" id="KW-0175">Coiled coil</keyword>
<dbReference type="InterPro" id="IPR032719">
    <property type="entry name" value="WbsX"/>
</dbReference>
<evidence type="ECO:0000256" key="1">
    <source>
        <dbReference type="SAM" id="Coils"/>
    </source>
</evidence>
<evidence type="ECO:0008006" key="4">
    <source>
        <dbReference type="Google" id="ProtNLM"/>
    </source>
</evidence>
<dbReference type="InterPro" id="IPR029063">
    <property type="entry name" value="SAM-dependent_MTases_sf"/>
</dbReference>
<dbReference type="EMBL" id="HG992337">
    <property type="protein sequence ID" value="CAE6820794.1"/>
    <property type="molecule type" value="Genomic_DNA"/>
</dbReference>
<dbReference type="Pfam" id="PF14307">
    <property type="entry name" value="Glyco_tran_WbsX"/>
    <property type="match status" value="1"/>
</dbReference>
<dbReference type="SUPFAM" id="SSF53335">
    <property type="entry name" value="S-adenosyl-L-methionine-dependent methyltransferases"/>
    <property type="match status" value="1"/>
</dbReference>
<dbReference type="PANTHER" id="PTHR41244">
    <property type="entry name" value="RHAMNAN SYNTHESIS F"/>
    <property type="match status" value="1"/>
</dbReference>
<dbReference type="RefSeq" id="WP_228600000.1">
    <property type="nucleotide sequence ID" value="NZ_HG992337.1"/>
</dbReference>
<organism evidence="2 3">
    <name type="scientific">Xanthomonas arboricola</name>
    <dbReference type="NCBI Taxonomy" id="56448"/>
    <lineage>
        <taxon>Bacteria</taxon>
        <taxon>Pseudomonadati</taxon>
        <taxon>Pseudomonadota</taxon>
        <taxon>Gammaproteobacteria</taxon>
        <taxon>Lysobacterales</taxon>
        <taxon>Lysobacteraceae</taxon>
        <taxon>Xanthomonas</taxon>
    </lineage>
</organism>
<dbReference type="Gene3D" id="3.40.50.150">
    <property type="entry name" value="Vaccinia Virus protein VP39"/>
    <property type="match status" value="1"/>
</dbReference>
<dbReference type="Pfam" id="PF13489">
    <property type="entry name" value="Methyltransf_23"/>
    <property type="match status" value="1"/>
</dbReference>
<dbReference type="Gene3D" id="3.20.20.80">
    <property type="entry name" value="Glycosidases"/>
    <property type="match status" value="1"/>
</dbReference>
<evidence type="ECO:0000313" key="2">
    <source>
        <dbReference type="EMBL" id="CAE6820816.1"/>
    </source>
</evidence>
<dbReference type="CDD" id="cd02440">
    <property type="entry name" value="AdoMet_MTases"/>
    <property type="match status" value="1"/>
</dbReference>
<dbReference type="PANTHER" id="PTHR41244:SF1">
    <property type="entry name" value="GLYCOSYLTRANSFERASE"/>
    <property type="match status" value="1"/>
</dbReference>
<reference evidence="2 3" key="1">
    <citation type="submission" date="2021-02" db="EMBL/GenBank/DDBJ databases">
        <authorList>
            <person name="Pothier F. J."/>
        </authorList>
    </citation>
    <scope>NUCLEOTIDE SEQUENCE [LARGE SCALE GENOMIC DNA]</scope>
    <source>
        <strain evidence="2 3">1314c</strain>
    </source>
</reference>
<accession>A0AAU9I248</accession>
<name>A0AAU9I248_9XANT</name>
<dbReference type="InterPro" id="IPR007739">
    <property type="entry name" value="RgpF"/>
</dbReference>
<feature type="coiled-coil region" evidence="1">
    <location>
        <begin position="615"/>
        <end position="726"/>
    </location>
</feature>
<sequence length="1499" mass="168506">MSNPYVGIANTYMLSEGVWLPKDQAEEFGYSDGDEAEQRVAAAIAGCDDVSLFSRSLSEHQIDWPSRYHLSASRANLLRPLADVLGGRVLEVGSGCGAISRYLGELGTKLVALEGSQRRARMTASRCRDLSNVQVVNDVLENFSAEDEFDAVTLIGVLEYARIYGKAADPAAAWLRKAHSLLADDGVLVVAIENQLGLKYLAGMPEDHVGKAMYGISDNYGKKTVATFGRLELTRMLQDAGFEHAEFLLPFPDYKFPGAVVLPAGYDGSYPQFDPSSLASQSASSDPQLPYAPLFALERAWTVIGRNGLLADMSNSFLVVARKRAVPVAKSGPVPLALHFASERVPVFCKQVQFQSRISSNEIEVVRSRLAEDDNVERSRPISMRLLPEPFLNGRIHSQALEAIVTRDSWTAAEVAEWLGQWKDALLYEVEVAGDSTGAGMLPGWALDALPRNLMQMEDGSYQFIDLEWVWHGELELPYLIYRAIIGSFTSLVAVGAPEDISHLHLPTLLRLLMEMMGAPVGEGDIERFIDLDGMVTRLVYGRDSGLGLKSFSNFNLRSLPDVGRMSRDWNSLMSDTAQRISDISRHFQEGIKDGQEDGDALRKRQAQLLAELAINAEKEQLKDAEIRQHKAATEDAEKRREMEVEALRESLTEKLRLKELEIQALLAASAARERLKDAEIQALAGNDQLKDAEIQSLMEARAERNRALERNNTILERMFQLAEQARETEVRLGRDLIETKDALGIYEQSLRLASERAAELDRLLASTSWRITMPLRVLRNMLRPQFVRQSVGRSLRRLYRALPVSEATRQSIKSASFRLMPSVFGRTNAYRNWLAARQPDQPQEIVLSPASESVEDGGDSFLRRYTQAILQLPKPSESEYVGIAAGIDPRANAARVIAFYLPQFHPFPENDAWWGRGFTEWTNVSKAVPQFVGHYQPHLPGELGFYDLRLIDVMRRQAELAKLYGIEGFCFHYYWFAGKRLMERPLDQLLASDVDLPFCICWANENWTRRWDGLENDVLIAQDYSAEDDRAFITELEPLLRDSRYIRVDGRPLVILYRPSLLPDAGATLERWRQHCREVGIGELFICMVQFDKLDPREYGFDAAVEFPPHKVAAGLSSINHELEIVNPGFQGNVVDYADVVSSAFAEAKPEYDLIRGVFPGWDNDARKPGKGYTVARSTPERYRTWLRGAIDYARQHPVRGDSLVFVNAWNEWAEGAHLEPDRRYGYAYLEATRQALRRVPTPRTPERVVVIIHAFYPELLPEMLASLSAWTVPYRLVISTVSRNVQDVKARLADAGMDADVQVYENHGRDILPFLETLKTLDASESLVLKLHTKRSLHREDGESWRRDMLDKLLDPYLAARNFDAFRQQPELGLSAPDGHILPMTTYWGANADAVHRLSRQMHSDPVDPAIAMFAAGSMFYARIEAIQSIIDLELTREDFEPEAGQVDGTLAHAIERCFSIATCSSGYYIASSNTPFTEAYGSFKTYAYAKPTLHKA</sequence>
<evidence type="ECO:0000313" key="3">
    <source>
        <dbReference type="Proteomes" id="UP000835242"/>
    </source>
</evidence>
<dbReference type="EMBL" id="HG992337">
    <property type="protein sequence ID" value="CAE6820816.1"/>
    <property type="molecule type" value="Genomic_DNA"/>
</dbReference>
<dbReference type="CDD" id="cd11579">
    <property type="entry name" value="Glyco_tran_WbsX"/>
    <property type="match status" value="1"/>
</dbReference>
<dbReference type="Proteomes" id="UP000835242">
    <property type="component" value="Chromosome"/>
</dbReference>
<proteinExistence type="predicted"/>
<protein>
    <recommendedName>
        <fullName evidence="4">Lipopolysaccharide biosynthesis protein</fullName>
    </recommendedName>
</protein>
<gene>
    <name evidence="2" type="ORF">XA1314C_33290</name>
</gene>
<dbReference type="Pfam" id="PF05045">
    <property type="entry name" value="RgpF"/>
    <property type="match status" value="1"/>
</dbReference>